<keyword evidence="2" id="KW-1185">Reference proteome</keyword>
<gene>
    <name evidence="1" type="ORF">ABID16_003020</name>
</gene>
<evidence type="ECO:0000313" key="2">
    <source>
        <dbReference type="Proteomes" id="UP001549047"/>
    </source>
</evidence>
<accession>A0ABV2J1P3</accession>
<dbReference type="EMBL" id="JBEPMB010000004">
    <property type="protein sequence ID" value="MET3614683.1"/>
    <property type="molecule type" value="Genomic_DNA"/>
</dbReference>
<evidence type="ECO:0000313" key="1">
    <source>
        <dbReference type="EMBL" id="MET3614683.1"/>
    </source>
</evidence>
<organism evidence="1 2">
    <name type="scientific">Rhizobium aquaticum</name>
    <dbReference type="NCBI Taxonomy" id="1549636"/>
    <lineage>
        <taxon>Bacteria</taxon>
        <taxon>Pseudomonadati</taxon>
        <taxon>Pseudomonadota</taxon>
        <taxon>Alphaproteobacteria</taxon>
        <taxon>Hyphomicrobiales</taxon>
        <taxon>Rhizobiaceae</taxon>
        <taxon>Rhizobium/Agrobacterium group</taxon>
        <taxon>Rhizobium</taxon>
    </lineage>
</organism>
<comment type="caution">
    <text evidence="1">The sequence shown here is derived from an EMBL/GenBank/DDBJ whole genome shotgun (WGS) entry which is preliminary data.</text>
</comment>
<dbReference type="Proteomes" id="UP001549047">
    <property type="component" value="Unassembled WGS sequence"/>
</dbReference>
<proteinExistence type="predicted"/>
<reference evidence="1 2" key="1">
    <citation type="submission" date="2024-06" db="EMBL/GenBank/DDBJ databases">
        <title>Genomic Encyclopedia of Type Strains, Phase IV (KMG-IV): sequencing the most valuable type-strain genomes for metagenomic binning, comparative biology and taxonomic classification.</title>
        <authorList>
            <person name="Goeker M."/>
        </authorList>
    </citation>
    <scope>NUCLEOTIDE SEQUENCE [LARGE SCALE GENOMIC DNA]</scope>
    <source>
        <strain evidence="1 2">DSM 29780</strain>
    </source>
</reference>
<protein>
    <submittedName>
        <fullName evidence="1">Uncharacterized protein</fullName>
    </submittedName>
</protein>
<name>A0ABV2J1P3_9HYPH</name>
<sequence length="64" mass="7461">MADLPRDTHQDRAKEHPEFRNAAIADNEWLIVKSRWEKFERVGDCIDHSDVERWAASLQAAATR</sequence>